<feature type="region of interest" description="Disordered" evidence="3">
    <location>
        <begin position="1"/>
        <end position="29"/>
    </location>
</feature>
<dbReference type="EMBL" id="FMYF01000002">
    <property type="protein sequence ID" value="SDB80577.1"/>
    <property type="molecule type" value="Genomic_DNA"/>
</dbReference>
<proteinExistence type="inferred from homology"/>
<dbReference type="InterPro" id="IPR032710">
    <property type="entry name" value="NTF2-like_dom_sf"/>
</dbReference>
<dbReference type="RefSeq" id="WP_092606770.1">
    <property type="nucleotide sequence ID" value="NZ_FMYF01000002.1"/>
</dbReference>
<organism evidence="4 5">
    <name type="scientific">Raineyella antarctica</name>
    <dbReference type="NCBI Taxonomy" id="1577474"/>
    <lineage>
        <taxon>Bacteria</taxon>
        <taxon>Bacillati</taxon>
        <taxon>Actinomycetota</taxon>
        <taxon>Actinomycetes</taxon>
        <taxon>Propionibacteriales</taxon>
        <taxon>Propionibacteriaceae</taxon>
        <taxon>Raineyella</taxon>
    </lineage>
</organism>
<keyword evidence="2" id="KW-0560">Oxidoreductase</keyword>
<comment type="similarity">
    <text evidence="1">Belongs to the bacterial ring-hydroxylating dioxygenase beta subunit family.</text>
</comment>
<evidence type="ECO:0000256" key="1">
    <source>
        <dbReference type="ARBA" id="ARBA00009570"/>
    </source>
</evidence>
<name>A0A1G6GF15_9ACTN</name>
<evidence type="ECO:0000313" key="5">
    <source>
        <dbReference type="Proteomes" id="UP000199086"/>
    </source>
</evidence>
<feature type="compositionally biased region" description="Polar residues" evidence="3">
    <location>
        <begin position="1"/>
        <end position="16"/>
    </location>
</feature>
<gene>
    <name evidence="4" type="ORF">GA0111570_102368</name>
</gene>
<dbReference type="Pfam" id="PF00866">
    <property type="entry name" value="Ring_hydroxyl_B"/>
    <property type="match status" value="1"/>
</dbReference>
<reference evidence="4 5" key="1">
    <citation type="submission" date="2016-06" db="EMBL/GenBank/DDBJ databases">
        <authorList>
            <person name="Olsen C.W."/>
            <person name="Carey S."/>
            <person name="Hinshaw L."/>
            <person name="Karasin A.I."/>
        </authorList>
    </citation>
    <scope>NUCLEOTIDE SEQUENCE [LARGE SCALE GENOMIC DNA]</scope>
    <source>
        <strain evidence="4 5">LZ-22</strain>
    </source>
</reference>
<dbReference type="Proteomes" id="UP000199086">
    <property type="component" value="Unassembled WGS sequence"/>
</dbReference>
<sequence length="215" mass="25083">MTLTAMPQTDEPTTPDTAHPFGDPAAAARPTTATTDKLTALLAEVDPAVERALTRFLYEEVQVLDDWKWGEWLDFFAEDCMYWAPTQEDRLSRERSKRIADFRTSAYFEENKVQLKQRVDRLLTNMAWGEEPPSRQRHIITNIRITKGVAEDEYVVKSNFYDYRSNGQRSQDSITGERIDRIVRDPSSVWGYVIKERRILFDMSMILNKNLSLFY</sequence>
<dbReference type="STRING" id="1577474.GA0111570_102368"/>
<protein>
    <submittedName>
        <fullName evidence="4">Phenylpropionate dioxygenase beta subunit</fullName>
    </submittedName>
</protein>
<dbReference type="CDD" id="cd00667">
    <property type="entry name" value="ring_hydroxylating_dioxygenases_beta"/>
    <property type="match status" value="1"/>
</dbReference>
<dbReference type="GO" id="GO:0051213">
    <property type="term" value="F:dioxygenase activity"/>
    <property type="evidence" value="ECO:0007669"/>
    <property type="project" value="UniProtKB-KW"/>
</dbReference>
<dbReference type="SUPFAM" id="SSF54427">
    <property type="entry name" value="NTF2-like"/>
    <property type="match status" value="1"/>
</dbReference>
<evidence type="ECO:0000256" key="3">
    <source>
        <dbReference type="SAM" id="MobiDB-lite"/>
    </source>
</evidence>
<evidence type="ECO:0000313" key="4">
    <source>
        <dbReference type="EMBL" id="SDB80577.1"/>
    </source>
</evidence>
<keyword evidence="4" id="KW-0223">Dioxygenase</keyword>
<dbReference type="NCBIfam" id="NF007479">
    <property type="entry name" value="PRK10069.1"/>
    <property type="match status" value="1"/>
</dbReference>
<dbReference type="Gene3D" id="3.10.450.50">
    <property type="match status" value="1"/>
</dbReference>
<dbReference type="PANTHER" id="PTHR41534">
    <property type="entry name" value="BLR3401 PROTEIN"/>
    <property type="match status" value="1"/>
</dbReference>
<accession>A0A1G6GF15</accession>
<keyword evidence="5" id="KW-1185">Reference proteome</keyword>
<dbReference type="PANTHER" id="PTHR41534:SF2">
    <property type="entry name" value="3-PHENYLPROPIONATE_CINNAMIC ACID DIOXYGENASE SUBUNIT BETA"/>
    <property type="match status" value="1"/>
</dbReference>
<dbReference type="InterPro" id="IPR000391">
    <property type="entry name" value="Rng_hydr_dOase-bsu"/>
</dbReference>
<dbReference type="AlphaFoldDB" id="A0A1G6GF15"/>
<dbReference type="GO" id="GO:0019380">
    <property type="term" value="P:3-phenylpropionate catabolic process"/>
    <property type="evidence" value="ECO:0007669"/>
    <property type="project" value="TreeGrafter"/>
</dbReference>
<dbReference type="OrthoDB" id="3212009at2"/>
<evidence type="ECO:0000256" key="2">
    <source>
        <dbReference type="ARBA" id="ARBA00023002"/>
    </source>
</evidence>